<evidence type="ECO:0000256" key="2">
    <source>
        <dbReference type="ARBA" id="ARBA00022705"/>
    </source>
</evidence>
<protein>
    <recommendedName>
        <fullName evidence="6 7">DNA replication and repair protein RecF</fullName>
    </recommendedName>
</protein>
<sequence length="353" mass="39412">MISQLRLMNFRCFESLSLEMNASGALFVGDNAQGKTSILEAVCMLVRLHSPRAGRNSHMVKFENNELGVAGSCWDSELQIRYSSHAGMKLQVEGEPVDRQAEYLAAGGLIVWMGNEDIELIRGSGSVRRRYLDFIGSQLSLEYRVALVRYQRALKSRNHLLKDQRSSQAELDAYAQILIENGQLISQQRSEMVERLSELAGDVQRSISAGNETLALSYQSGSGDDLAENLQMTEQRERRLGQTVVGPHRDELKLTINGMPAGDFASEGQQRTIALALKLAQGELLQQARGKLPVYLLDDIFGELDTQRRNAVFARLPEQAQKLITTTNLDWLDGTYTEAPRYRVSSGVCELIE</sequence>
<evidence type="ECO:0000259" key="8">
    <source>
        <dbReference type="Pfam" id="PF13175"/>
    </source>
</evidence>
<gene>
    <name evidence="6 9" type="primary">recF</name>
    <name evidence="9" type="ORF">JIN82_01810</name>
</gene>
<organism evidence="9 10">
    <name type="scientific">Persicirhabdus sediminis</name>
    <dbReference type="NCBI Taxonomy" id="454144"/>
    <lineage>
        <taxon>Bacteria</taxon>
        <taxon>Pseudomonadati</taxon>
        <taxon>Verrucomicrobiota</taxon>
        <taxon>Verrucomicrobiia</taxon>
        <taxon>Verrucomicrobiales</taxon>
        <taxon>Verrucomicrobiaceae</taxon>
        <taxon>Persicirhabdus</taxon>
    </lineage>
</organism>
<dbReference type="AlphaFoldDB" id="A0A8J7SHJ2"/>
<keyword evidence="10" id="KW-1185">Reference proteome</keyword>
<dbReference type="GO" id="GO:0006302">
    <property type="term" value="P:double-strand break repair"/>
    <property type="evidence" value="ECO:0007669"/>
    <property type="project" value="InterPro"/>
</dbReference>
<evidence type="ECO:0000313" key="9">
    <source>
        <dbReference type="EMBL" id="MBK1789884.1"/>
    </source>
</evidence>
<dbReference type="Gene3D" id="3.40.50.300">
    <property type="entry name" value="P-loop containing nucleotide triphosphate hydrolases"/>
    <property type="match status" value="1"/>
</dbReference>
<comment type="function">
    <text evidence="6 7">The RecF protein is involved in DNA metabolism; it is required for DNA replication and normal SOS inducibility. RecF binds preferentially to single-stranded, linear DNA. It also seems to bind ATP.</text>
</comment>
<comment type="similarity">
    <text evidence="6 7">Belongs to the RecF family.</text>
</comment>
<evidence type="ECO:0000313" key="10">
    <source>
        <dbReference type="Proteomes" id="UP000624703"/>
    </source>
</evidence>
<dbReference type="InterPro" id="IPR001238">
    <property type="entry name" value="DNA-binding_RecF"/>
</dbReference>
<evidence type="ECO:0000256" key="1">
    <source>
        <dbReference type="ARBA" id="ARBA00022490"/>
    </source>
</evidence>
<dbReference type="SUPFAM" id="SSF52540">
    <property type="entry name" value="P-loop containing nucleoside triphosphate hydrolases"/>
    <property type="match status" value="1"/>
</dbReference>
<comment type="caution">
    <text evidence="9">The sequence shown here is derived from an EMBL/GenBank/DDBJ whole genome shotgun (WGS) entry which is preliminary data.</text>
</comment>
<keyword evidence="1 6" id="KW-0963">Cytoplasm</keyword>
<evidence type="ECO:0000256" key="7">
    <source>
        <dbReference type="RuleBase" id="RU000578"/>
    </source>
</evidence>
<keyword evidence="3 6" id="KW-0547">Nucleotide-binding</keyword>
<dbReference type="GO" id="GO:0000731">
    <property type="term" value="P:DNA synthesis involved in DNA repair"/>
    <property type="evidence" value="ECO:0007669"/>
    <property type="project" value="TreeGrafter"/>
</dbReference>
<keyword evidence="2 6" id="KW-0235">DNA replication</keyword>
<evidence type="ECO:0000256" key="3">
    <source>
        <dbReference type="ARBA" id="ARBA00022741"/>
    </source>
</evidence>
<dbReference type="InterPro" id="IPR027417">
    <property type="entry name" value="P-loop_NTPase"/>
</dbReference>
<dbReference type="GO" id="GO:0005524">
    <property type="term" value="F:ATP binding"/>
    <property type="evidence" value="ECO:0007669"/>
    <property type="project" value="UniProtKB-UniRule"/>
</dbReference>
<dbReference type="Proteomes" id="UP000624703">
    <property type="component" value="Unassembled WGS sequence"/>
</dbReference>
<keyword evidence="5 6" id="KW-0238">DNA-binding</keyword>
<dbReference type="PANTHER" id="PTHR32182:SF0">
    <property type="entry name" value="DNA REPLICATION AND REPAIR PROTEIN RECF"/>
    <property type="match status" value="1"/>
</dbReference>
<dbReference type="HAMAP" id="MF_00365">
    <property type="entry name" value="RecF"/>
    <property type="match status" value="1"/>
</dbReference>
<feature type="domain" description="Endonuclease GajA/Old nuclease/RecF-like AAA" evidence="8">
    <location>
        <begin position="1"/>
        <end position="82"/>
    </location>
</feature>
<evidence type="ECO:0000256" key="6">
    <source>
        <dbReference type="HAMAP-Rule" id="MF_00365"/>
    </source>
</evidence>
<dbReference type="Pfam" id="PF13175">
    <property type="entry name" value="AAA_15"/>
    <property type="match status" value="1"/>
</dbReference>
<dbReference type="Gene3D" id="1.20.1050.90">
    <property type="entry name" value="RecF/RecN/SMC, N-terminal domain"/>
    <property type="match status" value="1"/>
</dbReference>
<keyword evidence="6 7" id="KW-0227">DNA damage</keyword>
<dbReference type="InterPro" id="IPR042174">
    <property type="entry name" value="RecF_2"/>
</dbReference>
<dbReference type="GO" id="GO:0003697">
    <property type="term" value="F:single-stranded DNA binding"/>
    <property type="evidence" value="ECO:0007669"/>
    <property type="project" value="UniProtKB-UniRule"/>
</dbReference>
<dbReference type="GO" id="GO:0005737">
    <property type="term" value="C:cytoplasm"/>
    <property type="evidence" value="ECO:0007669"/>
    <property type="project" value="UniProtKB-SubCell"/>
</dbReference>
<dbReference type="EMBL" id="JAENIM010000009">
    <property type="protein sequence ID" value="MBK1789884.1"/>
    <property type="molecule type" value="Genomic_DNA"/>
</dbReference>
<feature type="binding site" evidence="6">
    <location>
        <begin position="29"/>
        <end position="36"/>
    </location>
    <ligand>
        <name>ATP</name>
        <dbReference type="ChEBI" id="CHEBI:30616"/>
    </ligand>
</feature>
<dbReference type="InterPro" id="IPR041685">
    <property type="entry name" value="AAA_GajA/Old/RecF-like"/>
</dbReference>
<dbReference type="RefSeq" id="WP_200309922.1">
    <property type="nucleotide sequence ID" value="NZ_JAENIM010000009.1"/>
</dbReference>
<keyword evidence="6 7" id="KW-0742">SOS response</keyword>
<dbReference type="NCBIfam" id="TIGR00611">
    <property type="entry name" value="recf"/>
    <property type="match status" value="1"/>
</dbReference>
<comment type="subcellular location">
    <subcellularLocation>
        <location evidence="6 7">Cytoplasm</location>
    </subcellularLocation>
</comment>
<dbReference type="PANTHER" id="PTHR32182">
    <property type="entry name" value="DNA REPLICATION AND REPAIR PROTEIN RECF"/>
    <property type="match status" value="1"/>
</dbReference>
<reference evidence="9" key="1">
    <citation type="submission" date="2021-01" db="EMBL/GenBank/DDBJ databases">
        <title>Modified the classification status of verrucomicrobia.</title>
        <authorList>
            <person name="Feng X."/>
        </authorList>
    </citation>
    <scope>NUCLEOTIDE SEQUENCE</scope>
    <source>
        <strain evidence="9">_KCTC 22039</strain>
    </source>
</reference>
<evidence type="ECO:0000256" key="5">
    <source>
        <dbReference type="ARBA" id="ARBA00023125"/>
    </source>
</evidence>
<dbReference type="InterPro" id="IPR018078">
    <property type="entry name" value="DNA-binding_RecF_CS"/>
</dbReference>
<dbReference type="GO" id="GO:0009432">
    <property type="term" value="P:SOS response"/>
    <property type="evidence" value="ECO:0007669"/>
    <property type="project" value="UniProtKB-UniRule"/>
</dbReference>
<keyword evidence="6 7" id="KW-0234">DNA repair</keyword>
<dbReference type="GO" id="GO:0016887">
    <property type="term" value="F:ATP hydrolysis activity"/>
    <property type="evidence" value="ECO:0007669"/>
    <property type="project" value="InterPro"/>
</dbReference>
<dbReference type="PROSITE" id="PS00618">
    <property type="entry name" value="RECF_2"/>
    <property type="match status" value="1"/>
</dbReference>
<proteinExistence type="inferred from homology"/>
<name>A0A8J7SHJ2_9BACT</name>
<dbReference type="GO" id="GO:0006260">
    <property type="term" value="P:DNA replication"/>
    <property type="evidence" value="ECO:0007669"/>
    <property type="project" value="UniProtKB-UniRule"/>
</dbReference>
<evidence type="ECO:0000256" key="4">
    <source>
        <dbReference type="ARBA" id="ARBA00022840"/>
    </source>
</evidence>
<keyword evidence="4 6" id="KW-0067">ATP-binding</keyword>
<accession>A0A8J7SHJ2</accession>